<feature type="transmembrane region" description="Helical" evidence="1">
    <location>
        <begin position="160"/>
        <end position="186"/>
    </location>
</feature>
<gene>
    <name evidence="3" type="ORF">KTS37_07600</name>
</gene>
<protein>
    <recommendedName>
        <fullName evidence="2">DUF7978 domain-containing protein</fullName>
    </recommendedName>
</protein>
<feature type="domain" description="DUF7978" evidence="2">
    <location>
        <begin position="3"/>
        <end position="185"/>
    </location>
</feature>
<keyword evidence="1" id="KW-0812">Transmembrane</keyword>
<feature type="transmembrane region" description="Helical" evidence="1">
    <location>
        <begin position="127"/>
        <end position="148"/>
    </location>
</feature>
<dbReference type="Proteomes" id="UP001166304">
    <property type="component" value="Unassembled WGS sequence"/>
</dbReference>
<keyword evidence="1" id="KW-0472">Membrane</keyword>
<sequence>MSDTQRRSYAVGAVAGVAAFALAYVLVYALSISVVRDALLTEVAEAFGDERAAWKIVGWVLFNAQFVTTTITVDVPFIGGTSAVNFIAENDSLSPALYAIPPALLTAAGVATARLDGATDLGRAVRVGPAVALGYLPLSVLGAVLFTVTAGEAGQGAPTLLTAVVVAGLLYPVVFGTVGAALATALDGS</sequence>
<feature type="transmembrane region" description="Helical" evidence="1">
    <location>
        <begin position="96"/>
        <end position="115"/>
    </location>
</feature>
<name>A0AA41FZJ5_9EURY</name>
<dbReference type="InterPro" id="IPR058284">
    <property type="entry name" value="DUF7978"/>
</dbReference>
<dbReference type="RefSeq" id="WP_162412853.1">
    <property type="nucleotide sequence ID" value="NZ_JAHQXE010000002.1"/>
</dbReference>
<keyword evidence="4" id="KW-1185">Reference proteome</keyword>
<organism evidence="3 4">
    <name type="scientific">Haloarcula salina</name>
    <dbReference type="NCBI Taxonomy" id="1429914"/>
    <lineage>
        <taxon>Archaea</taxon>
        <taxon>Methanobacteriati</taxon>
        <taxon>Methanobacteriota</taxon>
        <taxon>Stenosarchaea group</taxon>
        <taxon>Halobacteria</taxon>
        <taxon>Halobacteriales</taxon>
        <taxon>Haloarculaceae</taxon>
        <taxon>Haloarcula</taxon>
    </lineage>
</organism>
<evidence type="ECO:0000259" key="2">
    <source>
        <dbReference type="Pfam" id="PF25933"/>
    </source>
</evidence>
<evidence type="ECO:0000313" key="3">
    <source>
        <dbReference type="EMBL" id="MBV0901652.1"/>
    </source>
</evidence>
<accession>A0AA41FZJ5</accession>
<dbReference type="AlphaFoldDB" id="A0AA41FZJ5"/>
<reference evidence="3" key="1">
    <citation type="submission" date="2021-06" db="EMBL/GenBank/DDBJ databases">
        <title>New haloarchaea isolates fom saline soil.</title>
        <authorList>
            <person name="Duran-Viseras A."/>
            <person name="Sanchez-Porro C.S."/>
            <person name="Ventosa A."/>
        </authorList>
    </citation>
    <scope>NUCLEOTIDE SEQUENCE</scope>
    <source>
        <strain evidence="3">JCM 18369</strain>
    </source>
</reference>
<proteinExistence type="predicted"/>
<evidence type="ECO:0000313" key="4">
    <source>
        <dbReference type="Proteomes" id="UP001166304"/>
    </source>
</evidence>
<evidence type="ECO:0000256" key="1">
    <source>
        <dbReference type="SAM" id="Phobius"/>
    </source>
</evidence>
<dbReference type="EMBL" id="JAHQXE010000002">
    <property type="protein sequence ID" value="MBV0901652.1"/>
    <property type="molecule type" value="Genomic_DNA"/>
</dbReference>
<dbReference type="Pfam" id="PF25933">
    <property type="entry name" value="DUF7978"/>
    <property type="match status" value="1"/>
</dbReference>
<feature type="transmembrane region" description="Helical" evidence="1">
    <location>
        <begin position="9"/>
        <end position="30"/>
    </location>
</feature>
<keyword evidence="1" id="KW-1133">Transmembrane helix</keyword>
<comment type="caution">
    <text evidence="3">The sequence shown here is derived from an EMBL/GenBank/DDBJ whole genome shotgun (WGS) entry which is preliminary data.</text>
</comment>